<organism evidence="1 2">
    <name type="scientific">Trichinella pseudospiralis</name>
    <name type="common">Parasitic roundworm</name>
    <dbReference type="NCBI Taxonomy" id="6337"/>
    <lineage>
        <taxon>Eukaryota</taxon>
        <taxon>Metazoa</taxon>
        <taxon>Ecdysozoa</taxon>
        <taxon>Nematoda</taxon>
        <taxon>Enoplea</taxon>
        <taxon>Dorylaimia</taxon>
        <taxon>Trichinellida</taxon>
        <taxon>Trichinellidae</taxon>
        <taxon>Trichinella</taxon>
    </lineage>
</organism>
<dbReference type="Proteomes" id="UP000054995">
    <property type="component" value="Unassembled WGS sequence"/>
</dbReference>
<gene>
    <name evidence="1" type="ORF">T4D_8209</name>
</gene>
<comment type="caution">
    <text evidence="1">The sequence shown here is derived from an EMBL/GenBank/DDBJ whole genome shotgun (WGS) entry which is preliminary data.</text>
</comment>
<dbReference type="AlphaFoldDB" id="A0A0V1C9J7"/>
<sequence length="34" mass="4207">MFRFLFFKKVCIQVFATIFINNAIHRKLYYMLCS</sequence>
<evidence type="ECO:0000313" key="2">
    <source>
        <dbReference type="Proteomes" id="UP000054995"/>
    </source>
</evidence>
<evidence type="ECO:0000313" key="1">
    <source>
        <dbReference type="EMBL" id="KRY46004.1"/>
    </source>
</evidence>
<protein>
    <submittedName>
        <fullName evidence="1">Uncharacterized protein</fullName>
    </submittedName>
</protein>
<name>A0A0V1C9J7_TRIPS</name>
<proteinExistence type="predicted"/>
<dbReference type="EMBL" id="JYDT01005202">
    <property type="protein sequence ID" value="KRY46004.1"/>
    <property type="molecule type" value="Genomic_DNA"/>
</dbReference>
<keyword evidence="2" id="KW-1185">Reference proteome</keyword>
<reference evidence="1 2" key="1">
    <citation type="submission" date="2015-01" db="EMBL/GenBank/DDBJ databases">
        <title>Evolution of Trichinella species and genotypes.</title>
        <authorList>
            <person name="Korhonen P.K."/>
            <person name="Edoardo P."/>
            <person name="Giuseppe L.R."/>
            <person name="Gasser R.B."/>
        </authorList>
    </citation>
    <scope>NUCLEOTIDE SEQUENCE [LARGE SCALE GENOMIC DNA]</scope>
    <source>
        <strain evidence="1">ISS470</strain>
    </source>
</reference>
<accession>A0A0V1C9J7</accession>